<feature type="transmembrane region" description="Helical" evidence="2">
    <location>
        <begin position="523"/>
        <end position="544"/>
    </location>
</feature>
<dbReference type="PANTHER" id="PTHR43849:SF2">
    <property type="entry name" value="BLL3936 PROTEIN"/>
    <property type="match status" value="1"/>
</dbReference>
<keyword evidence="2" id="KW-0812">Transmembrane</keyword>
<gene>
    <name evidence="4" type="ORF">U2F25_08990</name>
</gene>
<proteinExistence type="predicted"/>
<feature type="region of interest" description="Disordered" evidence="1">
    <location>
        <begin position="1"/>
        <end position="26"/>
    </location>
</feature>
<feature type="transmembrane region" description="Helical" evidence="2">
    <location>
        <begin position="471"/>
        <end position="494"/>
    </location>
</feature>
<dbReference type="Pfam" id="PF06808">
    <property type="entry name" value="DctM"/>
    <property type="match status" value="1"/>
</dbReference>
<feature type="transmembrane region" description="Helical" evidence="2">
    <location>
        <begin position="684"/>
        <end position="709"/>
    </location>
</feature>
<evidence type="ECO:0000256" key="1">
    <source>
        <dbReference type="SAM" id="MobiDB-lite"/>
    </source>
</evidence>
<feature type="transmembrane region" description="Helical" evidence="2">
    <location>
        <begin position="180"/>
        <end position="197"/>
    </location>
</feature>
<name>A0ABU5JAH9_9ACTN</name>
<dbReference type="InterPro" id="IPR011853">
    <property type="entry name" value="TRAP_DctM-Dct_fused"/>
</dbReference>
<feature type="transmembrane region" description="Helical" evidence="2">
    <location>
        <begin position="343"/>
        <end position="365"/>
    </location>
</feature>
<feature type="transmembrane region" description="Helical" evidence="2">
    <location>
        <begin position="377"/>
        <end position="396"/>
    </location>
</feature>
<feature type="transmembrane region" description="Helical" evidence="2">
    <location>
        <begin position="613"/>
        <end position="635"/>
    </location>
</feature>
<keyword evidence="2" id="KW-1133">Transmembrane helix</keyword>
<comment type="caution">
    <text evidence="4">The sequence shown here is derived from an EMBL/GenBank/DDBJ whole genome shotgun (WGS) entry which is preliminary data.</text>
</comment>
<evidence type="ECO:0000313" key="4">
    <source>
        <dbReference type="EMBL" id="MDZ5489598.1"/>
    </source>
</evidence>
<keyword evidence="2" id="KW-0472">Membrane</keyword>
<feature type="transmembrane region" description="Helical" evidence="2">
    <location>
        <begin position="204"/>
        <end position="221"/>
    </location>
</feature>
<dbReference type="InterPro" id="IPR010656">
    <property type="entry name" value="DctM"/>
</dbReference>
<dbReference type="Proteomes" id="UP001290101">
    <property type="component" value="Unassembled WGS sequence"/>
</dbReference>
<sequence length="732" mass="73990">MVALPPDDAAVGDPAWADDGPTSAHSDTRELAARFEDEKPGRVLSGPIGLLFTGATLAIALLALWQVFFPLPQGSKYYLIIFLTGILPMVFLAYPADLRLPRRHRPTADAPGASADGPAVPADGAATGAGTAAGRAAQGPTPADRALAVAALVSCLYPVLPVTLGAGGGGYDAFLDRQGLLVPLDVAMGTVLLLLLLEACRRTTGWILPAVCLLFLAYGYYGGLLPQSWPVAHAGLDFGQLVDAFYNSDSGFYGTPLDVAASYIVLFTIYGAVLDLSGAGRFFVELSAAAFRRSRTAAGRTAVASGFLLGTVSGSGAATTVSIGAVTWPILRRAGYPAERAGGMLAAAGVGAILSPPTLGAAAFIIAEYLGVSYLQVLGWATVPTVLYYLGILLSVEIDARRSGVRPVVIDTGSAWRLLARFGYHFLSLLVIIVLLALGMSATRAVVAATLLAAALSFLDRRHRLTPARLVAALSGGVRGVLAVTAVCAAAGIITATTTKTGLGPQAAALLVGGAQAVSSDPAVVLALTALLAAIALSLLGLAVPVTASFVIGWVIIGPALLNLGVAAPAAAMFVFYFAVLSEASPPTALAAVAAAAVTGGRLVPTMWQTLRYALPAYLIPIAFVITPAGLGLLGIGGPGRIAVAGAVVALSVAVLAVAAGGWLPGVGPAGPPERLLGALAGLALLWLEPVPVTVGAVLAAATVAVVLVRRGAAGRADAPSTSPANQGEERL</sequence>
<feature type="domain" description="TRAP C4-dicarboxylate transport system permease DctM subunit" evidence="3">
    <location>
        <begin position="192"/>
        <end position="623"/>
    </location>
</feature>
<keyword evidence="5" id="KW-1185">Reference proteome</keyword>
<dbReference type="NCBIfam" id="TIGR02123">
    <property type="entry name" value="TRAP_fused"/>
    <property type="match status" value="1"/>
</dbReference>
<feature type="transmembrane region" description="Helical" evidence="2">
    <location>
        <begin position="260"/>
        <end position="284"/>
    </location>
</feature>
<feature type="transmembrane region" description="Helical" evidence="2">
    <location>
        <begin position="426"/>
        <end position="459"/>
    </location>
</feature>
<organism evidence="4 5">
    <name type="scientific">Micromonospora sicca</name>
    <dbReference type="NCBI Taxonomy" id="2202420"/>
    <lineage>
        <taxon>Bacteria</taxon>
        <taxon>Bacillati</taxon>
        <taxon>Actinomycetota</taxon>
        <taxon>Actinomycetes</taxon>
        <taxon>Micromonosporales</taxon>
        <taxon>Micromonosporaceae</taxon>
        <taxon>Micromonospora</taxon>
    </lineage>
</organism>
<dbReference type="PANTHER" id="PTHR43849">
    <property type="entry name" value="BLL3936 PROTEIN"/>
    <property type="match status" value="1"/>
</dbReference>
<feature type="transmembrane region" description="Helical" evidence="2">
    <location>
        <begin position="146"/>
        <end position="168"/>
    </location>
</feature>
<protein>
    <submittedName>
        <fullName evidence="4">TRAP transporter fused permease subunit</fullName>
    </submittedName>
</protein>
<feature type="transmembrane region" description="Helical" evidence="2">
    <location>
        <begin position="43"/>
        <end position="65"/>
    </location>
</feature>
<evidence type="ECO:0000259" key="3">
    <source>
        <dbReference type="Pfam" id="PF06808"/>
    </source>
</evidence>
<reference evidence="4 5" key="1">
    <citation type="submission" date="2023-12" db="EMBL/GenBank/DDBJ databases">
        <title>Micromonospora sp. nov., isolated from Atacama Desert.</title>
        <authorList>
            <person name="Carro L."/>
            <person name="Golinska P."/>
            <person name="Klenk H.-P."/>
            <person name="Goodfellow M."/>
        </authorList>
    </citation>
    <scope>NUCLEOTIDE SEQUENCE [LARGE SCALE GENOMIC DNA]</scope>
    <source>
        <strain evidence="4 5">4G53</strain>
    </source>
</reference>
<feature type="transmembrane region" description="Helical" evidence="2">
    <location>
        <begin position="642"/>
        <end position="664"/>
    </location>
</feature>
<dbReference type="EMBL" id="JAXOTQ010000009">
    <property type="protein sequence ID" value="MDZ5489598.1"/>
    <property type="molecule type" value="Genomic_DNA"/>
</dbReference>
<feature type="transmembrane region" description="Helical" evidence="2">
    <location>
        <begin position="551"/>
        <end position="580"/>
    </location>
</feature>
<evidence type="ECO:0000313" key="5">
    <source>
        <dbReference type="Proteomes" id="UP001290101"/>
    </source>
</evidence>
<accession>A0ABU5JAH9</accession>
<evidence type="ECO:0000256" key="2">
    <source>
        <dbReference type="SAM" id="Phobius"/>
    </source>
</evidence>
<feature type="transmembrane region" description="Helical" evidence="2">
    <location>
        <begin position="77"/>
        <end position="96"/>
    </location>
</feature>
<feature type="transmembrane region" description="Helical" evidence="2">
    <location>
        <begin position="305"/>
        <end position="331"/>
    </location>
</feature>